<dbReference type="OrthoDB" id="8178106at2759"/>
<dbReference type="PROSITE" id="PS50096">
    <property type="entry name" value="IQ"/>
    <property type="match status" value="2"/>
</dbReference>
<dbReference type="KEGG" id="alim:106527024"/>
<dbReference type="Gene3D" id="1.20.5.190">
    <property type="match status" value="2"/>
</dbReference>
<proteinExistence type="predicted"/>
<dbReference type="CDD" id="cd23767">
    <property type="entry name" value="IQCD"/>
    <property type="match status" value="2"/>
</dbReference>
<dbReference type="FunCoup" id="A0A2I4CB74">
    <property type="interactions" value="1148"/>
</dbReference>
<keyword evidence="2" id="KW-1185">Reference proteome</keyword>
<dbReference type="InterPro" id="IPR000048">
    <property type="entry name" value="IQ_motif_EF-hand-BS"/>
</dbReference>
<protein>
    <submittedName>
        <fullName evidence="3">IQ calmodulin-binding motif-containing protein 1</fullName>
    </submittedName>
</protein>
<dbReference type="Pfam" id="PF00612">
    <property type="entry name" value="IQ"/>
    <property type="match status" value="2"/>
</dbReference>
<dbReference type="RefSeq" id="XP_013877232.1">
    <property type="nucleotide sequence ID" value="XM_014021778.1"/>
</dbReference>
<dbReference type="PANTHER" id="PTHR15673">
    <property type="entry name" value="IQ CALMODULIN-BINDING MOTIF CONTAINING PROTEIN 1"/>
    <property type="match status" value="1"/>
</dbReference>
<evidence type="ECO:0000313" key="3">
    <source>
        <dbReference type="RefSeq" id="XP_013877232.1"/>
    </source>
</evidence>
<dbReference type="GO" id="GO:0005929">
    <property type="term" value="C:cilium"/>
    <property type="evidence" value="ECO:0007669"/>
    <property type="project" value="TreeGrafter"/>
</dbReference>
<dbReference type="GeneID" id="106527024"/>
<feature type="non-terminal residue" evidence="3">
    <location>
        <position position="646"/>
    </location>
</feature>
<dbReference type="GO" id="GO:0060271">
    <property type="term" value="P:cilium assembly"/>
    <property type="evidence" value="ECO:0007669"/>
    <property type="project" value="InterPro"/>
</dbReference>
<feature type="compositionally biased region" description="Basic residues" evidence="1">
    <location>
        <begin position="636"/>
        <end position="646"/>
    </location>
</feature>
<dbReference type="InParanoid" id="A0A2I4CB74"/>
<dbReference type="AlphaFoldDB" id="A0A2I4CB74"/>
<dbReference type="PANTHER" id="PTHR15673:SF2">
    <property type="entry name" value="IQ CALMODULIN-BINDING MOTIF-CONTAINING PROTEIN 1"/>
    <property type="match status" value="1"/>
</dbReference>
<dbReference type="CTD" id="9657"/>
<dbReference type="InterPro" id="IPR028765">
    <property type="entry name" value="IQCB1"/>
</dbReference>
<feature type="region of interest" description="Disordered" evidence="1">
    <location>
        <begin position="621"/>
        <end position="646"/>
    </location>
</feature>
<reference evidence="3" key="1">
    <citation type="submission" date="2025-08" db="UniProtKB">
        <authorList>
            <consortium name="RefSeq"/>
        </authorList>
    </citation>
    <scope>IDENTIFICATION</scope>
</reference>
<name>A0A2I4CB74_AUSLI</name>
<evidence type="ECO:0000256" key="1">
    <source>
        <dbReference type="SAM" id="MobiDB-lite"/>
    </source>
</evidence>
<dbReference type="STRING" id="52670.A0A2I4CB74"/>
<sequence>MMEPSEEEEGGVLISELKRQLERKDLNPEKKISLLNNALTEVLNLAAVQTNSSSLAQVKSQLYHSGILNHCVQMLSLHPSRLRDNWTASATLAHLTSSCCVGVDPGSQFQAFHRVFLPSVIDVLLPLACRLMSQAESSSVFRKVMDSVGWLLSAHTHLTTQVLSSAYYEQIQMCDDIAVGLLCIQMWIQICTVNRNFLSDLSNDSVLLLLNEVVGQLALSSDSAVGGASITLMLLMAKQLGLRLQPLLLKFIGLDSLLEKDWRGRGFDQELDLLIAIVQSDKSESSQMEVSTERMQAACVIQAAWRSFQTRRRVKSLNRAASTLQRRYRARRRQQQEQRDAQHWEEELRYQVCMRRQQARRQFHQKQRQLLQLLPPEQVQSYLQECERRAAVVIQSFWRGFRERRIYKSTLQHTLKQKHTQQQAARTLQRAVRCFLEKCRAAKAPPLTPLWIGQKGLTDCRRVELKQQVETYISAHRSSAVSLEECVSLHEEVQLLLQAELQKGEQQQREEQWVETLLAYTHTQLELLQDAPALSVVTVMQAESFLSPSASIAARARNAHNAVLQASRLPWWRTLGEPDTSSESGPALLLELGAELGEPFTGGSADTLRWTELKTKCPQRCSTSKPAALVEDSGRARHQLGVRPRS</sequence>
<evidence type="ECO:0000313" key="2">
    <source>
        <dbReference type="Proteomes" id="UP000192220"/>
    </source>
</evidence>
<dbReference type="GO" id="GO:0005516">
    <property type="term" value="F:calmodulin binding"/>
    <property type="evidence" value="ECO:0007669"/>
    <property type="project" value="InterPro"/>
</dbReference>
<dbReference type="Proteomes" id="UP000192220">
    <property type="component" value="Unplaced"/>
</dbReference>
<dbReference type="SMART" id="SM00015">
    <property type="entry name" value="IQ"/>
    <property type="match status" value="4"/>
</dbReference>
<gene>
    <name evidence="3" type="primary">iqcb1</name>
</gene>
<organism evidence="2 3">
    <name type="scientific">Austrofundulus limnaeus</name>
    <name type="common">Annual killifish</name>
    <dbReference type="NCBI Taxonomy" id="52670"/>
    <lineage>
        <taxon>Eukaryota</taxon>
        <taxon>Metazoa</taxon>
        <taxon>Chordata</taxon>
        <taxon>Craniata</taxon>
        <taxon>Vertebrata</taxon>
        <taxon>Euteleostomi</taxon>
        <taxon>Actinopterygii</taxon>
        <taxon>Neopterygii</taxon>
        <taxon>Teleostei</taxon>
        <taxon>Neoteleostei</taxon>
        <taxon>Acanthomorphata</taxon>
        <taxon>Ovalentaria</taxon>
        <taxon>Atherinomorphae</taxon>
        <taxon>Cyprinodontiformes</taxon>
        <taxon>Rivulidae</taxon>
        <taxon>Austrofundulus</taxon>
    </lineage>
</organism>
<accession>A0A2I4CB74</accession>